<dbReference type="InterPro" id="IPR005162">
    <property type="entry name" value="Retrotrans_gag_dom"/>
</dbReference>
<gene>
    <name evidence="2" type="ORF">Tco_1002160</name>
</gene>
<dbReference type="Pfam" id="PF03732">
    <property type="entry name" value="Retrotrans_gag"/>
    <property type="match status" value="1"/>
</dbReference>
<organism evidence="2 3">
    <name type="scientific">Tanacetum coccineum</name>
    <dbReference type="NCBI Taxonomy" id="301880"/>
    <lineage>
        <taxon>Eukaryota</taxon>
        <taxon>Viridiplantae</taxon>
        <taxon>Streptophyta</taxon>
        <taxon>Embryophyta</taxon>
        <taxon>Tracheophyta</taxon>
        <taxon>Spermatophyta</taxon>
        <taxon>Magnoliopsida</taxon>
        <taxon>eudicotyledons</taxon>
        <taxon>Gunneridae</taxon>
        <taxon>Pentapetalae</taxon>
        <taxon>asterids</taxon>
        <taxon>campanulids</taxon>
        <taxon>Asterales</taxon>
        <taxon>Asteraceae</taxon>
        <taxon>Asteroideae</taxon>
        <taxon>Anthemideae</taxon>
        <taxon>Anthemidinae</taxon>
        <taxon>Tanacetum</taxon>
    </lineage>
</organism>
<dbReference type="Proteomes" id="UP001151760">
    <property type="component" value="Unassembled WGS sequence"/>
</dbReference>
<proteinExistence type="predicted"/>
<feature type="domain" description="Retrotransposon gag" evidence="1">
    <location>
        <begin position="20"/>
        <end position="89"/>
    </location>
</feature>
<keyword evidence="3" id="KW-1185">Reference proteome</keyword>
<reference evidence="2" key="1">
    <citation type="journal article" date="2022" name="Int. J. Mol. Sci.">
        <title>Draft Genome of Tanacetum Coccineum: Genomic Comparison of Closely Related Tanacetum-Family Plants.</title>
        <authorList>
            <person name="Yamashiro T."/>
            <person name="Shiraishi A."/>
            <person name="Nakayama K."/>
            <person name="Satake H."/>
        </authorList>
    </citation>
    <scope>NUCLEOTIDE SEQUENCE</scope>
</reference>
<sequence length="194" mass="22066">MRCLCDPTPSGWCKTDAHSTDFASNWLKRLPAGSISTWEDLTTCFLAQFFPLRKTAKLWNDIMMFQQHQEKRLSSLRTQLRQQQDDMMNKVDTLWMVVSEKFSNTPAHDTTGNFMACVNVDIKSRMEGVVGCGKLLAFKSVLVRGGRKRVCRSDMDASLMGKVVVGGEDVRGRNLCSEVRRDWEKCMWGLGMVV</sequence>
<reference evidence="2" key="2">
    <citation type="submission" date="2022-01" db="EMBL/GenBank/DDBJ databases">
        <authorList>
            <person name="Yamashiro T."/>
            <person name="Shiraishi A."/>
            <person name="Satake H."/>
            <person name="Nakayama K."/>
        </authorList>
    </citation>
    <scope>NUCLEOTIDE SEQUENCE</scope>
</reference>
<evidence type="ECO:0000259" key="1">
    <source>
        <dbReference type="Pfam" id="PF03732"/>
    </source>
</evidence>
<evidence type="ECO:0000313" key="3">
    <source>
        <dbReference type="Proteomes" id="UP001151760"/>
    </source>
</evidence>
<accession>A0ABQ5F7R8</accession>
<comment type="caution">
    <text evidence="2">The sequence shown here is derived from an EMBL/GenBank/DDBJ whole genome shotgun (WGS) entry which is preliminary data.</text>
</comment>
<protein>
    <submittedName>
        <fullName evidence="2">Zinc finger, CCHC-type containing protein</fullName>
    </submittedName>
</protein>
<evidence type="ECO:0000313" key="2">
    <source>
        <dbReference type="EMBL" id="GJT58627.1"/>
    </source>
</evidence>
<name>A0ABQ5F7R8_9ASTR</name>
<dbReference type="EMBL" id="BQNB010017036">
    <property type="protein sequence ID" value="GJT58627.1"/>
    <property type="molecule type" value="Genomic_DNA"/>
</dbReference>